<feature type="chain" id="PRO_5025328241" evidence="1">
    <location>
        <begin position="40"/>
        <end position="94"/>
    </location>
</feature>
<evidence type="ECO:0000313" key="3">
    <source>
        <dbReference type="Proteomes" id="UP000440578"/>
    </source>
</evidence>
<feature type="signal peptide" evidence="1">
    <location>
        <begin position="1"/>
        <end position="39"/>
    </location>
</feature>
<reference evidence="2 3" key="1">
    <citation type="submission" date="2019-07" db="EMBL/GenBank/DDBJ databases">
        <title>Draft genome assembly of a fouling barnacle, Amphibalanus amphitrite (Darwin, 1854): The first reference genome for Thecostraca.</title>
        <authorList>
            <person name="Kim W."/>
        </authorList>
    </citation>
    <scope>NUCLEOTIDE SEQUENCE [LARGE SCALE GENOMIC DNA]</scope>
    <source>
        <strain evidence="2">SNU_AA5</strain>
        <tissue evidence="2">Soma without cirri and trophi</tissue>
    </source>
</reference>
<keyword evidence="1" id="KW-0732">Signal</keyword>
<protein>
    <submittedName>
        <fullName evidence="2">Uncharacterized protein</fullName>
    </submittedName>
</protein>
<sequence length="94" mass="9732">MVMACGRLPGRGGGPVQVVPPPTALLLLLLLLLVRPGAGIQCYHCVNRSCYDDVSCNPSGVPVCDSGGSRGELIACPADVSTCKEDAFEDDQGE</sequence>
<dbReference type="Proteomes" id="UP000440578">
    <property type="component" value="Unassembled WGS sequence"/>
</dbReference>
<gene>
    <name evidence="2" type="ORF">FJT64_013372</name>
</gene>
<keyword evidence="3" id="KW-1185">Reference proteome</keyword>
<dbReference type="EMBL" id="VIIS01002122">
    <property type="protein sequence ID" value="KAF0288222.1"/>
    <property type="molecule type" value="Genomic_DNA"/>
</dbReference>
<evidence type="ECO:0000313" key="2">
    <source>
        <dbReference type="EMBL" id="KAF0288222.1"/>
    </source>
</evidence>
<dbReference type="AlphaFoldDB" id="A0A6A4VCZ8"/>
<comment type="caution">
    <text evidence="2">The sequence shown here is derived from an EMBL/GenBank/DDBJ whole genome shotgun (WGS) entry which is preliminary data.</text>
</comment>
<organism evidence="2 3">
    <name type="scientific">Amphibalanus amphitrite</name>
    <name type="common">Striped barnacle</name>
    <name type="synonym">Balanus amphitrite</name>
    <dbReference type="NCBI Taxonomy" id="1232801"/>
    <lineage>
        <taxon>Eukaryota</taxon>
        <taxon>Metazoa</taxon>
        <taxon>Ecdysozoa</taxon>
        <taxon>Arthropoda</taxon>
        <taxon>Crustacea</taxon>
        <taxon>Multicrustacea</taxon>
        <taxon>Cirripedia</taxon>
        <taxon>Thoracica</taxon>
        <taxon>Thoracicalcarea</taxon>
        <taxon>Balanomorpha</taxon>
        <taxon>Balanoidea</taxon>
        <taxon>Balanidae</taxon>
        <taxon>Amphibalaninae</taxon>
        <taxon>Amphibalanus</taxon>
    </lineage>
</organism>
<name>A0A6A4VCZ8_AMPAM</name>
<accession>A0A6A4VCZ8</accession>
<evidence type="ECO:0000256" key="1">
    <source>
        <dbReference type="SAM" id="SignalP"/>
    </source>
</evidence>
<proteinExistence type="predicted"/>